<reference evidence="1" key="1">
    <citation type="journal article" date="2022" name="Front. Microbiol.">
        <title>New perspectives on an old grouping: The genomic and phenotypic variability of Oxalobacter formigenes and the implications for calcium oxalate stone prevention.</title>
        <authorList>
            <person name="Chmiel J.A."/>
            <person name="Carr C."/>
            <person name="Stuivenberg G.A."/>
            <person name="Venema R."/>
            <person name="Chanyi R.M."/>
            <person name="Al K.F."/>
            <person name="Giguere D."/>
            <person name="Say H."/>
            <person name="Akouris P.P."/>
            <person name="Dominguez Romero S.A."/>
            <person name="Kwong A."/>
            <person name="Tai V."/>
            <person name="Koval S.F."/>
            <person name="Razvi H."/>
            <person name="Bjazevic J."/>
            <person name="Burton J.P."/>
        </authorList>
    </citation>
    <scope>NUCLEOTIDE SEQUENCE</scope>
    <source>
        <strain evidence="1">HOxNP-1</strain>
    </source>
</reference>
<organism evidence="1 2">
    <name type="scientific">Oxalobacter aliiformigenes</name>
    <dbReference type="NCBI Taxonomy" id="2946593"/>
    <lineage>
        <taxon>Bacteria</taxon>
        <taxon>Pseudomonadati</taxon>
        <taxon>Pseudomonadota</taxon>
        <taxon>Betaproteobacteria</taxon>
        <taxon>Burkholderiales</taxon>
        <taxon>Oxalobacteraceae</taxon>
        <taxon>Oxalobacter</taxon>
    </lineage>
</organism>
<proteinExistence type="predicted"/>
<dbReference type="EMBL" id="CP098248">
    <property type="protein sequence ID" value="WAV97890.1"/>
    <property type="molecule type" value="Genomic_DNA"/>
</dbReference>
<accession>A0ABY7JNM0</accession>
<gene>
    <name evidence="1" type="ORF">NB645_03955</name>
</gene>
<dbReference type="Proteomes" id="UP001164794">
    <property type="component" value="Chromosome"/>
</dbReference>
<evidence type="ECO:0000313" key="1">
    <source>
        <dbReference type="EMBL" id="WAV97890.1"/>
    </source>
</evidence>
<name>A0ABY7JNM0_9BURK</name>
<protein>
    <submittedName>
        <fullName evidence="1">Uncharacterized protein</fullName>
    </submittedName>
</protein>
<sequence length="84" mass="8744">MAHFPGNIAMESGAGLSGSLPEILLPEGVRLVKTVVLGVPETGILFFAGQWRGVGGKGSIRHGGTGDRIRFAGFRLKPVDVACI</sequence>
<keyword evidence="2" id="KW-1185">Reference proteome</keyword>
<evidence type="ECO:0000313" key="2">
    <source>
        <dbReference type="Proteomes" id="UP001164794"/>
    </source>
</evidence>
<dbReference type="RefSeq" id="WP_269265466.1">
    <property type="nucleotide sequence ID" value="NZ_CP098248.1"/>
</dbReference>